<gene>
    <name evidence="3" type="ORF">WOLCODRAFT_163980</name>
</gene>
<reference evidence="3 4" key="1">
    <citation type="journal article" date="2012" name="Science">
        <title>The Paleozoic origin of enzymatic lignin decomposition reconstructed from 31 fungal genomes.</title>
        <authorList>
            <person name="Floudas D."/>
            <person name="Binder M."/>
            <person name="Riley R."/>
            <person name="Barry K."/>
            <person name="Blanchette R.A."/>
            <person name="Henrissat B."/>
            <person name="Martinez A.T."/>
            <person name="Otillar R."/>
            <person name="Spatafora J.W."/>
            <person name="Yadav J.S."/>
            <person name="Aerts A."/>
            <person name="Benoit I."/>
            <person name="Boyd A."/>
            <person name="Carlson A."/>
            <person name="Copeland A."/>
            <person name="Coutinho P.M."/>
            <person name="de Vries R.P."/>
            <person name="Ferreira P."/>
            <person name="Findley K."/>
            <person name="Foster B."/>
            <person name="Gaskell J."/>
            <person name="Glotzer D."/>
            <person name="Gorecki P."/>
            <person name="Heitman J."/>
            <person name="Hesse C."/>
            <person name="Hori C."/>
            <person name="Igarashi K."/>
            <person name="Jurgens J.A."/>
            <person name="Kallen N."/>
            <person name="Kersten P."/>
            <person name="Kohler A."/>
            <person name="Kuees U."/>
            <person name="Kumar T.K.A."/>
            <person name="Kuo A."/>
            <person name="LaButti K."/>
            <person name="Larrondo L.F."/>
            <person name="Lindquist E."/>
            <person name="Ling A."/>
            <person name="Lombard V."/>
            <person name="Lucas S."/>
            <person name="Lundell T."/>
            <person name="Martin R."/>
            <person name="McLaughlin D.J."/>
            <person name="Morgenstern I."/>
            <person name="Morin E."/>
            <person name="Murat C."/>
            <person name="Nagy L.G."/>
            <person name="Nolan M."/>
            <person name="Ohm R.A."/>
            <person name="Patyshakuliyeva A."/>
            <person name="Rokas A."/>
            <person name="Ruiz-Duenas F.J."/>
            <person name="Sabat G."/>
            <person name="Salamov A."/>
            <person name="Samejima M."/>
            <person name="Schmutz J."/>
            <person name="Slot J.C."/>
            <person name="St John F."/>
            <person name="Stenlid J."/>
            <person name="Sun H."/>
            <person name="Sun S."/>
            <person name="Syed K."/>
            <person name="Tsang A."/>
            <person name="Wiebenga A."/>
            <person name="Young D."/>
            <person name="Pisabarro A."/>
            <person name="Eastwood D.C."/>
            <person name="Martin F."/>
            <person name="Cullen D."/>
            <person name="Grigoriev I.V."/>
            <person name="Hibbett D.S."/>
        </authorList>
    </citation>
    <scope>NUCLEOTIDE SEQUENCE [LARGE SCALE GENOMIC DNA]</scope>
    <source>
        <strain evidence="3 4">MD-104</strain>
    </source>
</reference>
<dbReference type="EMBL" id="KB468124">
    <property type="protein sequence ID" value="PCH42697.1"/>
    <property type="molecule type" value="Genomic_DNA"/>
</dbReference>
<feature type="region of interest" description="Disordered" evidence="2">
    <location>
        <begin position="76"/>
        <end position="129"/>
    </location>
</feature>
<sequence>MSPTSTVIDSAPCTSQKRKADSLAEEDPAEGKRVRLTTDVRVAAEFTVVTKCGVAQARLSPFKAVASDLQKHDIESAYSVADSPSGRVKVPTEDVMPRPSESSQQTPISHQDNEIAQADTDDSDDSPEYILTEEDEAAIEEAIAKALAAEEEDRAREAREAREAAKVHDLWPAPVVAREDLTEGIIGTGSSHNASSAPRQFFDDTEDTVAQEQTEEGGEDEEPSQMERLLAKDATLWKKACVYRVEAILQLFEQEDVCANVAHAALPYIPRSTPWAQRVCSRLLDYHDDDDDMGVSSESETHEYEYEYAYETGSSTACSSRASSPVSEEPPHSTSATAVASSGSGSATDTDGDAMAISPELLAAHLERARSAMCAGDDLPRQKRPLPPLAWVPAFILREQEIERCGRGTPPRVSSDARGTLKRRKALSVA</sequence>
<feature type="region of interest" description="Disordered" evidence="2">
    <location>
        <begin position="205"/>
        <end position="225"/>
    </location>
</feature>
<feature type="compositionally biased region" description="Acidic residues" evidence="2">
    <location>
        <begin position="205"/>
        <end position="224"/>
    </location>
</feature>
<feature type="compositionally biased region" description="Basic residues" evidence="2">
    <location>
        <begin position="420"/>
        <end position="430"/>
    </location>
</feature>
<feature type="region of interest" description="Disordered" evidence="2">
    <location>
        <begin position="1"/>
        <end position="32"/>
    </location>
</feature>
<feature type="compositionally biased region" description="Polar residues" evidence="2">
    <location>
        <begin position="1"/>
        <end position="15"/>
    </location>
</feature>
<proteinExistence type="predicted"/>
<feature type="compositionally biased region" description="Low complexity" evidence="2">
    <location>
        <begin position="317"/>
        <end position="349"/>
    </location>
</feature>
<dbReference type="Proteomes" id="UP000218811">
    <property type="component" value="Unassembled WGS sequence"/>
</dbReference>
<accession>A0A2H3K2R9</accession>
<protein>
    <submittedName>
        <fullName evidence="3">Uncharacterized protein</fullName>
    </submittedName>
</protein>
<feature type="region of interest" description="Disordered" evidence="2">
    <location>
        <begin position="317"/>
        <end position="353"/>
    </location>
</feature>
<feature type="coiled-coil region" evidence="1">
    <location>
        <begin position="132"/>
        <end position="168"/>
    </location>
</feature>
<keyword evidence="1" id="KW-0175">Coiled coil</keyword>
<evidence type="ECO:0000313" key="3">
    <source>
        <dbReference type="EMBL" id="PCH42697.1"/>
    </source>
</evidence>
<evidence type="ECO:0000256" key="1">
    <source>
        <dbReference type="SAM" id="Coils"/>
    </source>
</evidence>
<evidence type="ECO:0000256" key="2">
    <source>
        <dbReference type="SAM" id="MobiDB-lite"/>
    </source>
</evidence>
<evidence type="ECO:0000313" key="4">
    <source>
        <dbReference type="Proteomes" id="UP000218811"/>
    </source>
</evidence>
<name>A0A2H3K2R9_WOLCO</name>
<organism evidence="3 4">
    <name type="scientific">Wolfiporia cocos (strain MD-104)</name>
    <name type="common">Brown rot fungus</name>
    <dbReference type="NCBI Taxonomy" id="742152"/>
    <lineage>
        <taxon>Eukaryota</taxon>
        <taxon>Fungi</taxon>
        <taxon>Dikarya</taxon>
        <taxon>Basidiomycota</taxon>
        <taxon>Agaricomycotina</taxon>
        <taxon>Agaricomycetes</taxon>
        <taxon>Polyporales</taxon>
        <taxon>Phaeolaceae</taxon>
        <taxon>Wolfiporia</taxon>
    </lineage>
</organism>
<feature type="region of interest" description="Disordered" evidence="2">
    <location>
        <begin position="406"/>
        <end position="430"/>
    </location>
</feature>
<feature type="compositionally biased region" description="Polar residues" evidence="2">
    <location>
        <begin position="100"/>
        <end position="110"/>
    </location>
</feature>
<keyword evidence="4" id="KW-1185">Reference proteome</keyword>
<dbReference type="AlphaFoldDB" id="A0A2H3K2R9"/>
<feature type="compositionally biased region" description="Acidic residues" evidence="2">
    <location>
        <begin position="119"/>
        <end position="129"/>
    </location>
</feature>